<feature type="compositionally biased region" description="Basic and acidic residues" evidence="1">
    <location>
        <begin position="488"/>
        <end position="506"/>
    </location>
</feature>
<accession>A0A3M7GB58</accession>
<evidence type="ECO:0000313" key="3">
    <source>
        <dbReference type="EMBL" id="RMY98328.1"/>
    </source>
</evidence>
<feature type="compositionally biased region" description="Basic and acidic residues" evidence="1">
    <location>
        <begin position="85"/>
        <end position="101"/>
    </location>
</feature>
<proteinExistence type="predicted"/>
<feature type="transmembrane region" description="Helical" evidence="2">
    <location>
        <begin position="452"/>
        <end position="476"/>
    </location>
</feature>
<feature type="compositionally biased region" description="Acidic residues" evidence="1">
    <location>
        <begin position="130"/>
        <end position="142"/>
    </location>
</feature>
<feature type="region of interest" description="Disordered" evidence="1">
    <location>
        <begin position="488"/>
        <end position="559"/>
    </location>
</feature>
<feature type="compositionally biased region" description="Basic and acidic residues" evidence="1">
    <location>
        <begin position="517"/>
        <end position="530"/>
    </location>
</feature>
<evidence type="ECO:0000313" key="5">
    <source>
        <dbReference type="Proteomes" id="UP000269539"/>
    </source>
</evidence>
<dbReference type="AlphaFoldDB" id="A0A3M7GB58"/>
<gene>
    <name evidence="3" type="ORF">D0862_07635</name>
    <name evidence="4" type="ORF">D0864_02952</name>
</gene>
<comment type="caution">
    <text evidence="3">The sequence shown here is derived from an EMBL/GenBank/DDBJ whole genome shotgun (WGS) entry which is preliminary data.</text>
</comment>
<dbReference type="VEuPathDB" id="FungiDB:BTJ68_01699"/>
<evidence type="ECO:0000256" key="1">
    <source>
        <dbReference type="SAM" id="MobiDB-lite"/>
    </source>
</evidence>
<feature type="region of interest" description="Disordered" evidence="1">
    <location>
        <begin position="39"/>
        <end position="234"/>
    </location>
</feature>
<name>A0A3M7GB58_HORWE</name>
<reference evidence="5 6" key="1">
    <citation type="journal article" date="2018" name="BMC Genomics">
        <title>Genomic evidence for intraspecific hybridization in a clonal and extremely halotolerant yeast.</title>
        <authorList>
            <person name="Gostincar C."/>
            <person name="Stajich J.E."/>
            <person name="Zupancic J."/>
            <person name="Zalar P."/>
            <person name="Gunde-Cimerman N."/>
        </authorList>
    </citation>
    <scope>NUCLEOTIDE SEQUENCE [LARGE SCALE GENOMIC DNA]</scope>
    <source>
        <strain evidence="4 5">EXF-10513</strain>
        <strain evidence="3 6">EXF-171</strain>
    </source>
</reference>
<sequence>MPTQASRDFLFFNSTISYFPNLSTMSSYFSLPSFARAKKNRDELERSNPQDPVLKEEDERFLEKQISHSDAPQQAKEQPATEIGEDGKEKVLSPEEHKQPGAEDQIAVPEKQPEAGDGTQESRNAGAEQQDVEDPPEQAPDDSTEKVEPHAAKAKKARKNKGFDLPSQEEAEAATQNFNFDSQDKGKQPEGQQGSDKRTWSSYLPSMSYSTKKDDNSEPASEDAAGSSQGRTWGDYANAAYSSLPSMQSLQAWASKDKDGKVEPVYNDDGSINEEKTKEKQEREVSVLLDKLDMSSINNRVFSFSAETQKIYARFSDILRDTMNGGPTAYEDMEKLMREAGPTLEKQFYSMPPFVQTLVKSLPAKLGTTLGPELMAAASEKPGADMQARMKAASQKRDESSADPAASAPGSTGQGSTEKSKRRVPGLKRLVGEQGAVASILRNVVNFLQTRFPFLASTTNVVMSLAVFIHMFVFWYCHKRGREVRLAREADAEKEGEGYEEGRSVEVSDEETDQSSSDEKTRDEKEDVLNRSEPSQVPLPDNDVDERENEGKTTRSTDA</sequence>
<keyword evidence="2" id="KW-0472">Membrane</keyword>
<keyword evidence="2" id="KW-0812">Transmembrane</keyword>
<dbReference type="EMBL" id="QWIQ01000242">
    <property type="protein sequence ID" value="RMY98328.1"/>
    <property type="molecule type" value="Genomic_DNA"/>
</dbReference>
<evidence type="ECO:0000313" key="6">
    <source>
        <dbReference type="Proteomes" id="UP000281468"/>
    </source>
</evidence>
<feature type="compositionally biased region" description="Basic and acidic residues" evidence="1">
    <location>
        <begin position="40"/>
        <end position="67"/>
    </location>
</feature>
<feature type="compositionally biased region" description="Polar residues" evidence="1">
    <location>
        <begin position="190"/>
        <end position="210"/>
    </location>
</feature>
<dbReference type="Proteomes" id="UP000281468">
    <property type="component" value="Unassembled WGS sequence"/>
</dbReference>
<keyword evidence="2" id="KW-1133">Transmembrane helix</keyword>
<evidence type="ECO:0000256" key="2">
    <source>
        <dbReference type="SAM" id="Phobius"/>
    </source>
</evidence>
<feature type="region of interest" description="Disordered" evidence="1">
    <location>
        <begin position="254"/>
        <end position="279"/>
    </location>
</feature>
<organism evidence="3 6">
    <name type="scientific">Hortaea werneckii</name>
    <name type="common">Black yeast</name>
    <name type="synonym">Cladosporium werneckii</name>
    <dbReference type="NCBI Taxonomy" id="91943"/>
    <lineage>
        <taxon>Eukaryota</taxon>
        <taxon>Fungi</taxon>
        <taxon>Dikarya</taxon>
        <taxon>Ascomycota</taxon>
        <taxon>Pezizomycotina</taxon>
        <taxon>Dothideomycetes</taxon>
        <taxon>Dothideomycetidae</taxon>
        <taxon>Mycosphaerellales</taxon>
        <taxon>Teratosphaeriaceae</taxon>
        <taxon>Hortaea</taxon>
    </lineage>
</organism>
<dbReference type="EMBL" id="QWIO01000214">
    <property type="protein sequence ID" value="RMZ03516.1"/>
    <property type="molecule type" value="Genomic_DNA"/>
</dbReference>
<feature type="compositionally biased region" description="Basic and acidic residues" evidence="1">
    <location>
        <begin position="549"/>
        <end position="559"/>
    </location>
</feature>
<evidence type="ECO:0000313" key="4">
    <source>
        <dbReference type="EMBL" id="RMZ03516.1"/>
    </source>
</evidence>
<feature type="compositionally biased region" description="Low complexity" evidence="1">
    <location>
        <begin position="402"/>
        <end position="411"/>
    </location>
</feature>
<feature type="region of interest" description="Disordered" evidence="1">
    <location>
        <begin position="379"/>
        <end position="427"/>
    </location>
</feature>
<dbReference type="Proteomes" id="UP000269539">
    <property type="component" value="Unassembled WGS sequence"/>
</dbReference>
<protein>
    <submittedName>
        <fullName evidence="3">Uncharacterized protein</fullName>
    </submittedName>
</protein>